<feature type="transmembrane region" description="Helical" evidence="1">
    <location>
        <begin position="20"/>
        <end position="38"/>
    </location>
</feature>
<sequence length="309" mass="33836">MTINTQPKTTLPKQSLIAKLFTHFVLLSCFGVFVVYGVQRFGGNYANDKAQEKIAQAGLSGLVQYDSLYFNPFSLTPSLENVRVGPADAPWLTFARISFNSYPIEHPNLDIDFWIQQSDATKLSRDTAALMRAAGIDTLLGKGHLSSEIENDKLTWAFHLDIKDVGKLTLSADITLLDKTTLIRDLRADTLASIAMGQPSALLSIYEDDIEIGSLTLQYEELGLVQHRYSVSSDDPTNYLGLASALGLAQEGSAEATDIDNALRAFLIAPKNLTVNVQPTAPLSLRTLRDLAEQGALYQDGQITLQVNQ</sequence>
<evidence type="ECO:0000313" key="2">
    <source>
        <dbReference type="EMBL" id="RNF48823.1"/>
    </source>
</evidence>
<proteinExistence type="predicted"/>
<evidence type="ECO:0000313" key="3">
    <source>
        <dbReference type="Proteomes" id="UP000280507"/>
    </source>
</evidence>
<keyword evidence="1" id="KW-0812">Transmembrane</keyword>
<accession>A0A3M8PYD4</accession>
<name>A0A3M8PYD4_9GAMM</name>
<keyword evidence="1" id="KW-0472">Membrane</keyword>
<dbReference type="Proteomes" id="UP000280507">
    <property type="component" value="Unassembled WGS sequence"/>
</dbReference>
<dbReference type="OrthoDB" id="6099564at2"/>
<dbReference type="AlphaFoldDB" id="A0A3M8PYD4"/>
<gene>
    <name evidence="2" type="ORF">EBI00_13995</name>
</gene>
<keyword evidence="1" id="KW-1133">Transmembrane helix</keyword>
<dbReference type="RefSeq" id="WP_123096568.1">
    <property type="nucleotide sequence ID" value="NZ_RIZG01000010.1"/>
</dbReference>
<organism evidence="2 3">
    <name type="scientific">Marinomonas hwangdonensis</name>
    <dbReference type="NCBI Taxonomy" id="1053647"/>
    <lineage>
        <taxon>Bacteria</taxon>
        <taxon>Pseudomonadati</taxon>
        <taxon>Pseudomonadota</taxon>
        <taxon>Gammaproteobacteria</taxon>
        <taxon>Oceanospirillales</taxon>
        <taxon>Oceanospirillaceae</taxon>
        <taxon>Marinomonas</taxon>
    </lineage>
</organism>
<comment type="caution">
    <text evidence="2">The sequence shown here is derived from an EMBL/GenBank/DDBJ whole genome shotgun (WGS) entry which is preliminary data.</text>
</comment>
<evidence type="ECO:0000256" key="1">
    <source>
        <dbReference type="SAM" id="Phobius"/>
    </source>
</evidence>
<protein>
    <recommendedName>
        <fullName evidence="4">DUF2125 domain-containing protein</fullName>
    </recommendedName>
</protein>
<reference evidence="2 3" key="1">
    <citation type="journal article" date="2012" name="Int. J. Syst. Evol. Microbiol.">
        <title>Marinomonas hwangdonensis sp. nov., isolated from seawater.</title>
        <authorList>
            <person name="Jung Y.T."/>
            <person name="Oh T.K."/>
            <person name="Yoon J.H."/>
        </authorList>
    </citation>
    <scope>NUCLEOTIDE SEQUENCE [LARGE SCALE GENOMIC DNA]</scope>
    <source>
        <strain evidence="2 3">HDW-15</strain>
    </source>
</reference>
<evidence type="ECO:0008006" key="4">
    <source>
        <dbReference type="Google" id="ProtNLM"/>
    </source>
</evidence>
<dbReference type="EMBL" id="RIZG01000010">
    <property type="protein sequence ID" value="RNF48823.1"/>
    <property type="molecule type" value="Genomic_DNA"/>
</dbReference>
<keyword evidence="3" id="KW-1185">Reference proteome</keyword>